<reference evidence="1" key="1">
    <citation type="submission" date="2021-06" db="EMBL/GenBank/DDBJ databases">
        <authorList>
            <person name="Kallberg Y."/>
            <person name="Tangrot J."/>
            <person name="Rosling A."/>
        </authorList>
    </citation>
    <scope>NUCLEOTIDE SEQUENCE</scope>
    <source>
        <strain evidence="1">IA702</strain>
    </source>
</reference>
<feature type="non-terminal residue" evidence="1">
    <location>
        <position position="51"/>
    </location>
</feature>
<proteinExistence type="predicted"/>
<name>A0A9N8YYD7_9GLOM</name>
<sequence>MYSLFDLQAGHNILPSKTPVENVLLEVSEDDLKFLKSTQPVSQSILTQPQQ</sequence>
<dbReference type="AlphaFoldDB" id="A0A9N8YYD7"/>
<gene>
    <name evidence="1" type="ORF">POCULU_LOCUS541</name>
</gene>
<accession>A0A9N8YYD7</accession>
<organism evidence="1 2">
    <name type="scientific">Paraglomus occultum</name>
    <dbReference type="NCBI Taxonomy" id="144539"/>
    <lineage>
        <taxon>Eukaryota</taxon>
        <taxon>Fungi</taxon>
        <taxon>Fungi incertae sedis</taxon>
        <taxon>Mucoromycota</taxon>
        <taxon>Glomeromycotina</taxon>
        <taxon>Glomeromycetes</taxon>
        <taxon>Paraglomerales</taxon>
        <taxon>Paraglomeraceae</taxon>
        <taxon>Paraglomus</taxon>
    </lineage>
</organism>
<dbReference type="EMBL" id="CAJVPJ010000028">
    <property type="protein sequence ID" value="CAG8460646.1"/>
    <property type="molecule type" value="Genomic_DNA"/>
</dbReference>
<evidence type="ECO:0000313" key="1">
    <source>
        <dbReference type="EMBL" id="CAG8460646.1"/>
    </source>
</evidence>
<comment type="caution">
    <text evidence="1">The sequence shown here is derived from an EMBL/GenBank/DDBJ whole genome shotgun (WGS) entry which is preliminary data.</text>
</comment>
<evidence type="ECO:0000313" key="2">
    <source>
        <dbReference type="Proteomes" id="UP000789572"/>
    </source>
</evidence>
<dbReference type="Proteomes" id="UP000789572">
    <property type="component" value="Unassembled WGS sequence"/>
</dbReference>
<keyword evidence="2" id="KW-1185">Reference proteome</keyword>
<protein>
    <submittedName>
        <fullName evidence="1">1255_t:CDS:1</fullName>
    </submittedName>
</protein>